<keyword evidence="2" id="KW-1003">Cell membrane</keyword>
<dbReference type="Proteomes" id="UP000633219">
    <property type="component" value="Unassembled WGS sequence"/>
</dbReference>
<evidence type="ECO:0000313" key="8">
    <source>
        <dbReference type="Proteomes" id="UP000633219"/>
    </source>
</evidence>
<feature type="transmembrane region" description="Helical" evidence="6">
    <location>
        <begin position="252"/>
        <end position="285"/>
    </location>
</feature>
<dbReference type="Pfam" id="PF02653">
    <property type="entry name" value="BPD_transp_2"/>
    <property type="match status" value="1"/>
</dbReference>
<keyword evidence="3 6" id="KW-0812">Transmembrane</keyword>
<dbReference type="GO" id="GO:0022857">
    <property type="term" value="F:transmembrane transporter activity"/>
    <property type="evidence" value="ECO:0007669"/>
    <property type="project" value="InterPro"/>
</dbReference>
<dbReference type="EMBL" id="JAEQNC010000012">
    <property type="protein sequence ID" value="MBL0374263.1"/>
    <property type="molecule type" value="Genomic_DNA"/>
</dbReference>
<comment type="subcellular location">
    <subcellularLocation>
        <location evidence="1">Cell membrane</location>
        <topology evidence="1">Multi-pass membrane protein</topology>
    </subcellularLocation>
</comment>
<accession>A0A936YPF3</accession>
<feature type="transmembrane region" description="Helical" evidence="6">
    <location>
        <begin position="127"/>
        <end position="145"/>
    </location>
</feature>
<feature type="transmembrane region" description="Helical" evidence="6">
    <location>
        <begin position="297"/>
        <end position="315"/>
    </location>
</feature>
<comment type="caution">
    <text evidence="7">The sequence shown here is derived from an EMBL/GenBank/DDBJ whole genome shotgun (WGS) entry which is preliminary data.</text>
</comment>
<gene>
    <name evidence="7" type="ORF">JJB09_19750</name>
</gene>
<proteinExistence type="predicted"/>
<feature type="transmembrane region" description="Helical" evidence="6">
    <location>
        <begin position="166"/>
        <end position="186"/>
    </location>
</feature>
<dbReference type="CDD" id="cd06579">
    <property type="entry name" value="TM_PBP1_transp_AraH_like"/>
    <property type="match status" value="1"/>
</dbReference>
<sequence>MSQNTTTSGAAPTALSIESLRTYFPLLVLVIVCIGFAIFSDQFFSARNLETVLRQTAVLSIAAMGATFVILMASIDLSVGAVVGLSAVVVAYFMQGLGIVAVPAGLALGIALGAAVGAIHANLKVPSFIATLGLMVAGHGLMLHITQGRPIMIRDEAMRWIGSGSIAGVPAIVLIALAAFAIAYFVQHHTVLGRSIVAVGGGEVVAQRSGIKVNRIKIVTFALAGLYSGLAGIVLASRMGAGSPTAGSGLELDVIAAVVIGGTPLTGGMGGVAGTIVGALIIAILSNGLNLAGVSSYSQLIIKGMVLIAAVIISIDRKKIGIIK</sequence>
<feature type="transmembrane region" description="Helical" evidence="6">
    <location>
        <begin position="52"/>
        <end position="71"/>
    </location>
</feature>
<feature type="transmembrane region" description="Helical" evidence="6">
    <location>
        <begin position="101"/>
        <end position="121"/>
    </location>
</feature>
<dbReference type="InterPro" id="IPR001851">
    <property type="entry name" value="ABC_transp_permease"/>
</dbReference>
<keyword evidence="5 6" id="KW-0472">Membrane</keyword>
<evidence type="ECO:0000256" key="4">
    <source>
        <dbReference type="ARBA" id="ARBA00022989"/>
    </source>
</evidence>
<protein>
    <submittedName>
        <fullName evidence="7">ABC transporter permease</fullName>
    </submittedName>
</protein>
<evidence type="ECO:0000256" key="3">
    <source>
        <dbReference type="ARBA" id="ARBA00022692"/>
    </source>
</evidence>
<dbReference type="AlphaFoldDB" id="A0A936YPF3"/>
<dbReference type="PANTHER" id="PTHR32196">
    <property type="entry name" value="ABC TRANSPORTER PERMEASE PROTEIN YPHD-RELATED-RELATED"/>
    <property type="match status" value="1"/>
</dbReference>
<dbReference type="PANTHER" id="PTHR32196:SF72">
    <property type="entry name" value="RIBOSE IMPORT PERMEASE PROTEIN RBSC"/>
    <property type="match status" value="1"/>
</dbReference>
<dbReference type="RefSeq" id="WP_201662315.1">
    <property type="nucleotide sequence ID" value="NZ_JAEQNC010000012.1"/>
</dbReference>
<evidence type="ECO:0000256" key="6">
    <source>
        <dbReference type="SAM" id="Phobius"/>
    </source>
</evidence>
<dbReference type="GO" id="GO:0005886">
    <property type="term" value="C:plasma membrane"/>
    <property type="evidence" value="ECO:0007669"/>
    <property type="project" value="UniProtKB-SubCell"/>
</dbReference>
<evidence type="ECO:0000313" key="7">
    <source>
        <dbReference type="EMBL" id="MBL0374263.1"/>
    </source>
</evidence>
<keyword evidence="8" id="KW-1185">Reference proteome</keyword>
<name>A0A936YPF3_9HYPH</name>
<reference evidence="7" key="1">
    <citation type="submission" date="2021-01" db="EMBL/GenBank/DDBJ databases">
        <title>Rhizobium sp. strain KVB221 16S ribosomal RNA gene Genome sequencing and assembly.</title>
        <authorList>
            <person name="Kang M."/>
        </authorList>
    </citation>
    <scope>NUCLEOTIDE SEQUENCE</scope>
    <source>
        <strain evidence="7">KVB221</strain>
    </source>
</reference>
<evidence type="ECO:0000256" key="1">
    <source>
        <dbReference type="ARBA" id="ARBA00004651"/>
    </source>
</evidence>
<organism evidence="7 8">
    <name type="scientific">Rhizobium setariae</name>
    <dbReference type="NCBI Taxonomy" id="2801340"/>
    <lineage>
        <taxon>Bacteria</taxon>
        <taxon>Pseudomonadati</taxon>
        <taxon>Pseudomonadota</taxon>
        <taxon>Alphaproteobacteria</taxon>
        <taxon>Hyphomicrobiales</taxon>
        <taxon>Rhizobiaceae</taxon>
        <taxon>Rhizobium/Agrobacterium group</taxon>
        <taxon>Rhizobium</taxon>
    </lineage>
</organism>
<feature type="transmembrane region" description="Helical" evidence="6">
    <location>
        <begin position="218"/>
        <end position="240"/>
    </location>
</feature>
<evidence type="ECO:0000256" key="5">
    <source>
        <dbReference type="ARBA" id="ARBA00023136"/>
    </source>
</evidence>
<evidence type="ECO:0000256" key="2">
    <source>
        <dbReference type="ARBA" id="ARBA00022475"/>
    </source>
</evidence>
<keyword evidence="4 6" id="KW-1133">Transmembrane helix</keyword>
<feature type="transmembrane region" description="Helical" evidence="6">
    <location>
        <begin position="22"/>
        <end position="40"/>
    </location>
</feature>